<dbReference type="InterPro" id="IPR003961">
    <property type="entry name" value="FN3_dom"/>
</dbReference>
<evidence type="ECO:0000259" key="1">
    <source>
        <dbReference type="Pfam" id="PF04773"/>
    </source>
</evidence>
<dbReference type="SUPFAM" id="SSF49265">
    <property type="entry name" value="Fibronectin type III"/>
    <property type="match status" value="1"/>
</dbReference>
<dbReference type="PANTHER" id="PTHR38731">
    <property type="entry name" value="LIPL45-RELATED LIPOPROTEIN-RELATED"/>
    <property type="match status" value="1"/>
</dbReference>
<dbReference type="AlphaFoldDB" id="A0A211ZVG7"/>
<dbReference type="Pfam" id="PF09136">
    <property type="entry name" value="Glucodextran_B"/>
    <property type="match status" value="2"/>
</dbReference>
<dbReference type="PANTHER" id="PTHR38731:SF3">
    <property type="entry name" value="BLL6125 PROTEIN"/>
    <property type="match status" value="1"/>
</dbReference>
<dbReference type="STRING" id="1122125.GCA_000423185_06344"/>
<evidence type="ECO:0000313" key="3">
    <source>
        <dbReference type="Proteomes" id="UP000196655"/>
    </source>
</evidence>
<dbReference type="InterPro" id="IPR013783">
    <property type="entry name" value="Ig-like_fold"/>
</dbReference>
<comment type="caution">
    <text evidence="2">The sequence shown here is derived from an EMBL/GenBank/DDBJ whole genome shotgun (WGS) entry which is preliminary data.</text>
</comment>
<dbReference type="Gene3D" id="2.60.120.1440">
    <property type="match status" value="1"/>
</dbReference>
<evidence type="ECO:0000313" key="2">
    <source>
        <dbReference type="EMBL" id="OWJ69204.1"/>
    </source>
</evidence>
<organism evidence="2 3">
    <name type="scientific">Inquilinus limosus</name>
    <dbReference type="NCBI Taxonomy" id="171674"/>
    <lineage>
        <taxon>Bacteria</taxon>
        <taxon>Pseudomonadati</taxon>
        <taxon>Pseudomonadota</taxon>
        <taxon>Alphaproteobacteria</taxon>
        <taxon>Rhodospirillales</taxon>
        <taxon>Rhodospirillaceae</taxon>
        <taxon>Inquilinus</taxon>
    </lineage>
</organism>
<dbReference type="InterPro" id="IPR006860">
    <property type="entry name" value="FecR"/>
</dbReference>
<proteinExistence type="predicted"/>
<dbReference type="Gene3D" id="2.60.40.10">
    <property type="entry name" value="Immunoglobulins"/>
    <property type="match status" value="3"/>
</dbReference>
<keyword evidence="3" id="KW-1185">Reference proteome</keyword>
<dbReference type="Proteomes" id="UP000196655">
    <property type="component" value="Unassembled WGS sequence"/>
</dbReference>
<sequence>MRVLRPFARPEVSVDRGSRFQSVGRAAVECLTAVPLVLIVSVSIARAETIEVHLEPNQTIRQLAERYLGDPDLWPEILKASDVASVAQLSPGQPLRIPVDLIAAAERALARCADQIRLANLAGAQLFAPDEIGRAIGLYDRALGRRVERAWSDAKDLALESQSQAAKALAIAEQSRDEAAEALLSDKNGWVEAQKPKDLAWNAAQLRAILVEQEKVRTLSESTAQLTFRDASRLRLNANSNAVIQEMRYDPLTRHEEAKVSLVEGDFYALLASESDRTSFAVDIPEAKARIESGDFWVSSGDEGAKFTNYDDRPVAVATRDETVVLGRNEGIVLSAKGKAGEKRDVLAAPGPAAPADDGIAYGTSVDLVWTGPEGAAGYWLEIGAEQSFDTMLVSEFGLQKPAYRVEHLPPGDYYWRVSALDAFGLPGERSTPWRFAVMVDKVAPFLRIDAPEEGAIERDGAIEVRGEAEPGAVVSVNGQPVEVTAAGRFAGPVAACEGDNSVEVVATDRAGNATRVQRRFSVMPDRSEAVALDASVPRDPAGRVLAAGDIASLAGRARPDSRIDVVGADGTLRGSTASDAAGRFALNIALGADEEVLSIVVTAPSGFRSAQRIEVMVDRQRPVITLSEELPRLTASETLVVSGQVAKTDATLRINGGEVGLKDGAFDEIVSLRVGDNPIELVATDTLGNTDVVRFTVTLDQEPPRLVAAKLTPEVGEAGSYAALEIRASDASGLAATALATVGYGSGTADAVLRFNRAAQAYQGSLPVPRGELKSAAVRTVDLTDAAGNRQSYRIN</sequence>
<dbReference type="EMBL" id="NHON01000001">
    <property type="protein sequence ID" value="OWJ69204.1"/>
    <property type="molecule type" value="Genomic_DNA"/>
</dbReference>
<name>A0A211ZVG7_9PROT</name>
<dbReference type="InterPro" id="IPR036116">
    <property type="entry name" value="FN3_sf"/>
</dbReference>
<reference evidence="3" key="1">
    <citation type="submission" date="2017-05" db="EMBL/GenBank/DDBJ databases">
        <authorList>
            <person name="Macchi M."/>
            <person name="Festa S."/>
            <person name="Coppotelli B.M."/>
            <person name="Morelli I.S."/>
        </authorList>
    </citation>
    <scope>NUCLEOTIDE SEQUENCE [LARGE SCALE GENOMIC DNA]</scope>
    <source>
        <strain evidence="3">I</strain>
    </source>
</reference>
<protein>
    <recommendedName>
        <fullName evidence="1">FecR protein domain-containing protein</fullName>
    </recommendedName>
</protein>
<accession>A0A211ZVG7</accession>
<dbReference type="CDD" id="cd00063">
    <property type="entry name" value="FN3"/>
    <property type="match status" value="1"/>
</dbReference>
<feature type="domain" description="FecR protein" evidence="1">
    <location>
        <begin position="215"/>
        <end position="304"/>
    </location>
</feature>
<gene>
    <name evidence="2" type="ORF">BWR60_01345</name>
</gene>
<dbReference type="Pfam" id="PF04773">
    <property type="entry name" value="FecR"/>
    <property type="match status" value="1"/>
</dbReference>